<dbReference type="InterPro" id="IPR036986">
    <property type="entry name" value="S4_RNA-bd_sf"/>
</dbReference>
<evidence type="ECO:0000313" key="12">
    <source>
        <dbReference type="Proteomes" id="UP000030940"/>
    </source>
</evidence>
<comment type="subunit">
    <text evidence="7">Part of the 30S ribosomal subunit. Contacts protein S5. The interaction surface between S4 and S5 is involved in control of translational fidelity.</text>
</comment>
<dbReference type="CDD" id="cd00165">
    <property type="entry name" value="S4"/>
    <property type="match status" value="1"/>
</dbReference>
<dbReference type="GO" id="GO:0019843">
    <property type="term" value="F:rRNA binding"/>
    <property type="evidence" value="ECO:0007669"/>
    <property type="project" value="UniProtKB-UniRule"/>
</dbReference>
<gene>
    <name evidence="7" type="primary">rpsD</name>
    <name evidence="11" type="ORF">OY14_03060</name>
</gene>
<dbReference type="NCBIfam" id="TIGR01017">
    <property type="entry name" value="rpsD_bact"/>
    <property type="match status" value="1"/>
</dbReference>
<organism evidence="11 12">
    <name type="scientific">Borreliella chilensis</name>
    <dbReference type="NCBI Taxonomy" id="1245910"/>
    <lineage>
        <taxon>Bacteria</taxon>
        <taxon>Pseudomonadati</taxon>
        <taxon>Spirochaetota</taxon>
        <taxon>Spirochaetia</taxon>
        <taxon>Spirochaetales</taxon>
        <taxon>Borreliaceae</taxon>
        <taxon>Borreliella</taxon>
    </lineage>
</organism>
<dbReference type="PANTHER" id="PTHR11831">
    <property type="entry name" value="30S 40S RIBOSOMAL PROTEIN"/>
    <property type="match status" value="1"/>
</dbReference>
<dbReference type="GO" id="GO:0042274">
    <property type="term" value="P:ribosomal small subunit biogenesis"/>
    <property type="evidence" value="ECO:0007669"/>
    <property type="project" value="TreeGrafter"/>
</dbReference>
<dbReference type="PANTHER" id="PTHR11831:SF4">
    <property type="entry name" value="SMALL RIBOSOMAL SUBUNIT PROTEIN US4M"/>
    <property type="match status" value="1"/>
</dbReference>
<dbReference type="NCBIfam" id="NF003717">
    <property type="entry name" value="PRK05327.1"/>
    <property type="match status" value="1"/>
</dbReference>
<evidence type="ECO:0000256" key="1">
    <source>
        <dbReference type="ARBA" id="ARBA00007465"/>
    </source>
</evidence>
<dbReference type="EMBL" id="CP009910">
    <property type="protein sequence ID" value="AJA90407.1"/>
    <property type="molecule type" value="Genomic_DNA"/>
</dbReference>
<dbReference type="PROSITE" id="PS50889">
    <property type="entry name" value="S4"/>
    <property type="match status" value="1"/>
</dbReference>
<protein>
    <recommendedName>
        <fullName evidence="6 7">Small ribosomal subunit protein uS4</fullName>
    </recommendedName>
</protein>
<dbReference type="Gene3D" id="1.10.1050.10">
    <property type="entry name" value="Ribosomal Protein S4 Delta 41, Chain A, domain 1"/>
    <property type="match status" value="1"/>
</dbReference>
<comment type="function">
    <text evidence="7">With S5 and S12 plays an important role in translational accuracy.</text>
</comment>
<sequence length="208" mass="23997">MNRKQIAKGKLVRRFGINIFEQPKYDKILKKKPHPPGMHGKARKAKITEYGKQLIEKQKIKFTYGVSERQLTNTFKEARKHHGVTGDNLLSILERRIDNVVYRAGFAISRAHARQIVSHGIIILNGRRVTIPSIILRANDQIQIKEKDSLKKLIRSNIEKTSSLRNLPTWIEVNADDLNIKVKHSPSRDEIPTLANEQMVVEYYSKRA</sequence>
<dbReference type="HAMAP" id="MF_01306_B">
    <property type="entry name" value="Ribosomal_uS4_B"/>
    <property type="match status" value="1"/>
</dbReference>
<dbReference type="PROSITE" id="PS00632">
    <property type="entry name" value="RIBOSOMAL_S4"/>
    <property type="match status" value="1"/>
</dbReference>
<evidence type="ECO:0000256" key="4">
    <source>
        <dbReference type="ARBA" id="ARBA00022980"/>
    </source>
</evidence>
<dbReference type="GO" id="GO:0003735">
    <property type="term" value="F:structural constituent of ribosome"/>
    <property type="evidence" value="ECO:0007669"/>
    <property type="project" value="InterPro"/>
</dbReference>
<keyword evidence="5 7" id="KW-0687">Ribonucleoprotein</keyword>
<comment type="similarity">
    <text evidence="1 7 8">Belongs to the universal ribosomal protein uS4 family.</text>
</comment>
<dbReference type="InterPro" id="IPR022801">
    <property type="entry name" value="Ribosomal_uS4"/>
</dbReference>
<feature type="domain" description="Small ribosomal subunit protein uS4 N-terminal" evidence="10">
    <location>
        <begin position="3"/>
        <end position="94"/>
    </location>
</feature>
<feature type="domain" description="RNA-binding S4" evidence="9">
    <location>
        <begin position="95"/>
        <end position="159"/>
    </location>
</feature>
<evidence type="ECO:0000259" key="10">
    <source>
        <dbReference type="SMART" id="SM01390"/>
    </source>
</evidence>
<keyword evidence="4 7" id="KW-0689">Ribosomal protein</keyword>
<dbReference type="SMART" id="SM00363">
    <property type="entry name" value="S4"/>
    <property type="match status" value="1"/>
</dbReference>
<dbReference type="KEGG" id="bchi:OY14_03060"/>
<evidence type="ECO:0000256" key="6">
    <source>
        <dbReference type="ARBA" id="ARBA00035254"/>
    </source>
</evidence>
<keyword evidence="2 7" id="KW-0699">rRNA-binding</keyword>
<evidence type="ECO:0000256" key="2">
    <source>
        <dbReference type="ARBA" id="ARBA00022730"/>
    </source>
</evidence>
<dbReference type="InterPro" id="IPR005709">
    <property type="entry name" value="Ribosomal_uS4_bac-type"/>
</dbReference>
<dbReference type="GO" id="GO:0015935">
    <property type="term" value="C:small ribosomal subunit"/>
    <property type="evidence" value="ECO:0007669"/>
    <property type="project" value="InterPro"/>
</dbReference>
<evidence type="ECO:0000256" key="8">
    <source>
        <dbReference type="RuleBase" id="RU003699"/>
    </source>
</evidence>
<evidence type="ECO:0000256" key="7">
    <source>
        <dbReference type="HAMAP-Rule" id="MF_01306"/>
    </source>
</evidence>
<name>A0A0A7V2F8_9SPIR</name>
<keyword evidence="3 7" id="KW-0694">RNA-binding</keyword>
<dbReference type="AlphaFoldDB" id="A0A0A7V2F8"/>
<accession>A0A0A7V2F8</accession>
<dbReference type="STRING" id="1245910.OY14_03060"/>
<dbReference type="InterPro" id="IPR018079">
    <property type="entry name" value="Ribosomal_uS4_CS"/>
</dbReference>
<evidence type="ECO:0000313" key="11">
    <source>
        <dbReference type="EMBL" id="AJA90407.1"/>
    </source>
</evidence>
<dbReference type="SUPFAM" id="SSF55174">
    <property type="entry name" value="Alpha-L RNA-binding motif"/>
    <property type="match status" value="1"/>
</dbReference>
<evidence type="ECO:0000256" key="3">
    <source>
        <dbReference type="ARBA" id="ARBA00022884"/>
    </source>
</evidence>
<dbReference type="FunFam" id="3.10.290.10:FF:000001">
    <property type="entry name" value="30S ribosomal protein S4"/>
    <property type="match status" value="1"/>
</dbReference>
<dbReference type="Pfam" id="PF00163">
    <property type="entry name" value="Ribosomal_S4"/>
    <property type="match status" value="1"/>
</dbReference>
<dbReference type="InterPro" id="IPR002942">
    <property type="entry name" value="S4_RNA-bd"/>
</dbReference>
<evidence type="ECO:0000256" key="5">
    <source>
        <dbReference type="ARBA" id="ARBA00023274"/>
    </source>
</evidence>
<keyword evidence="12" id="KW-1185">Reference proteome</keyword>
<comment type="function">
    <text evidence="7">One of the primary rRNA binding proteins, it binds directly to 16S rRNA where it nucleates assembly of the body of the 30S subunit.</text>
</comment>
<dbReference type="Proteomes" id="UP000030940">
    <property type="component" value="Chromosome"/>
</dbReference>
<dbReference type="SMART" id="SM01390">
    <property type="entry name" value="Ribosomal_S4"/>
    <property type="match status" value="1"/>
</dbReference>
<dbReference type="InterPro" id="IPR001912">
    <property type="entry name" value="Ribosomal_uS4_N"/>
</dbReference>
<dbReference type="HOGENOM" id="CLU_092403_0_4_12"/>
<dbReference type="Pfam" id="PF01479">
    <property type="entry name" value="S4"/>
    <property type="match status" value="1"/>
</dbReference>
<evidence type="ECO:0000259" key="9">
    <source>
        <dbReference type="SMART" id="SM00363"/>
    </source>
</evidence>
<dbReference type="Gene3D" id="3.10.290.10">
    <property type="entry name" value="RNA-binding S4 domain"/>
    <property type="match status" value="1"/>
</dbReference>
<dbReference type="GO" id="GO:0006412">
    <property type="term" value="P:translation"/>
    <property type="evidence" value="ECO:0007669"/>
    <property type="project" value="UniProtKB-UniRule"/>
</dbReference>
<reference evidence="11 12" key="1">
    <citation type="journal article" date="2015" name="Genome Announc.">
        <title>Genome Sequence of Borrelia chilensis VA1, a South American Member of the Lyme Borreliosis Group.</title>
        <authorList>
            <person name="Huang W."/>
            <person name="Ojaimi C."/>
            <person name="Fallon J.T."/>
            <person name="Travisany D."/>
            <person name="Maass A."/>
            <person name="Ivanova L."/>
            <person name="Tomova A."/>
            <person name="Gonzalez-Acuna D."/>
            <person name="Godfrey H.P."/>
            <person name="Cabello F.C."/>
        </authorList>
    </citation>
    <scope>NUCLEOTIDE SEQUENCE [LARGE SCALE GENOMIC DNA]</scope>
    <source>
        <strain evidence="11 12">VA1</strain>
    </source>
</reference>
<proteinExistence type="inferred from homology"/>